<dbReference type="GO" id="GO:0007032">
    <property type="term" value="P:endosome organization"/>
    <property type="evidence" value="ECO:0007669"/>
    <property type="project" value="TreeGrafter"/>
</dbReference>
<dbReference type="InterPro" id="IPR018936">
    <property type="entry name" value="PI3/4_kinase_CS"/>
</dbReference>
<dbReference type="EC" id="2.7.1.67" evidence="7"/>
<dbReference type="Proteomes" id="UP000232875">
    <property type="component" value="Unassembled WGS sequence"/>
</dbReference>
<comment type="subcellular location">
    <subcellularLocation>
        <location evidence="7">Cell membrane</location>
        <topology evidence="7">Peripheral membrane protein</topology>
    </subcellularLocation>
    <subcellularLocation>
        <location evidence="7">Vacuole membrane</location>
        <topology evidence="7">Peripheral membrane protein</topology>
    </subcellularLocation>
</comment>
<dbReference type="GO" id="GO:0005886">
    <property type="term" value="C:plasma membrane"/>
    <property type="evidence" value="ECO:0007669"/>
    <property type="project" value="UniProtKB-SubCell"/>
</dbReference>
<keyword evidence="4 7" id="KW-0418">Kinase</keyword>
<dbReference type="GO" id="GO:0007030">
    <property type="term" value="P:Golgi organization"/>
    <property type="evidence" value="ECO:0007669"/>
    <property type="project" value="TreeGrafter"/>
</dbReference>
<keyword evidence="1 7" id="KW-1003">Cell membrane</keyword>
<protein>
    <recommendedName>
        <fullName evidence="7">Phosphatidylinositol 4-kinase</fullName>
        <ecNumber evidence="7">2.7.1.67</ecNumber>
    </recommendedName>
</protein>
<keyword evidence="11" id="KW-1185">Reference proteome</keyword>
<keyword evidence="3 7" id="KW-0547">Nucleotide-binding</keyword>
<dbReference type="GO" id="GO:0005524">
    <property type="term" value="F:ATP binding"/>
    <property type="evidence" value="ECO:0007669"/>
    <property type="project" value="UniProtKB-UniRule"/>
</dbReference>
<dbReference type="PROSITE" id="PS00916">
    <property type="entry name" value="PI3_4_KINASE_2"/>
    <property type="match status" value="1"/>
</dbReference>
<evidence type="ECO:0000256" key="2">
    <source>
        <dbReference type="ARBA" id="ARBA00022679"/>
    </source>
</evidence>
<keyword evidence="2 7" id="KW-0808">Transferase</keyword>
<evidence type="ECO:0000256" key="3">
    <source>
        <dbReference type="ARBA" id="ARBA00022741"/>
    </source>
</evidence>
<feature type="region of interest" description="Disordered" evidence="8">
    <location>
        <begin position="501"/>
        <end position="530"/>
    </location>
</feature>
<reference evidence="10 11" key="1">
    <citation type="submission" date="2017-10" db="EMBL/GenBank/DDBJ databases">
        <title>A novel species of cold-tolerant Malassezia isolated from bats.</title>
        <authorList>
            <person name="Lorch J.M."/>
            <person name="Palmer J.M."/>
            <person name="Vanderwolf K.J."/>
            <person name="Schmidt K.Z."/>
            <person name="Verant M.L."/>
            <person name="Weller T.J."/>
            <person name="Blehert D.S."/>
        </authorList>
    </citation>
    <scope>NUCLEOTIDE SEQUENCE [LARGE SCALE GENOMIC DNA]</scope>
    <source>
        <strain evidence="10 11">NWHC:44797-103</strain>
    </source>
</reference>
<dbReference type="Pfam" id="PF00454">
    <property type="entry name" value="PI3_PI4_kinase"/>
    <property type="match status" value="1"/>
</dbReference>
<keyword evidence="5 7" id="KW-0067">ATP-binding</keyword>
<dbReference type="GO" id="GO:0000329">
    <property type="term" value="C:fungal-type vacuole membrane"/>
    <property type="evidence" value="ECO:0007669"/>
    <property type="project" value="TreeGrafter"/>
</dbReference>
<dbReference type="InterPro" id="IPR000403">
    <property type="entry name" value="PI3/4_kinase_cat_dom"/>
</dbReference>
<evidence type="ECO:0000256" key="4">
    <source>
        <dbReference type="ARBA" id="ARBA00022777"/>
    </source>
</evidence>
<organism evidence="10 11">
    <name type="scientific">Malassezia vespertilionis</name>
    <dbReference type="NCBI Taxonomy" id="2020962"/>
    <lineage>
        <taxon>Eukaryota</taxon>
        <taxon>Fungi</taxon>
        <taxon>Dikarya</taxon>
        <taxon>Basidiomycota</taxon>
        <taxon>Ustilaginomycotina</taxon>
        <taxon>Malasseziomycetes</taxon>
        <taxon>Malasseziales</taxon>
        <taxon>Malasseziaceae</taxon>
        <taxon>Malassezia</taxon>
    </lineage>
</organism>
<dbReference type="PANTHER" id="PTHR12865">
    <property type="entry name" value="PHOSPHATIDYLINOSITOL 4-KINASE TYPE-II"/>
    <property type="match status" value="1"/>
</dbReference>
<dbReference type="PANTHER" id="PTHR12865:SF1">
    <property type="entry name" value="PHOSPHATIDYLINOSITOL 4-KINASE TYPE 2"/>
    <property type="match status" value="1"/>
</dbReference>
<evidence type="ECO:0000256" key="5">
    <source>
        <dbReference type="ARBA" id="ARBA00022840"/>
    </source>
</evidence>
<dbReference type="GO" id="GO:0005802">
    <property type="term" value="C:trans-Golgi network"/>
    <property type="evidence" value="ECO:0007669"/>
    <property type="project" value="TreeGrafter"/>
</dbReference>
<evidence type="ECO:0000313" key="10">
    <source>
        <dbReference type="EMBL" id="PKI83520.1"/>
    </source>
</evidence>
<dbReference type="AlphaFoldDB" id="A0A2N1JAD7"/>
<dbReference type="OrthoDB" id="3349449at2759"/>
<evidence type="ECO:0000259" key="9">
    <source>
        <dbReference type="PROSITE" id="PS50290"/>
    </source>
</evidence>
<dbReference type="InterPro" id="IPR039756">
    <property type="entry name" value="Lsb6/PI4K2"/>
</dbReference>
<dbReference type="GO" id="GO:0046854">
    <property type="term" value="P:phosphatidylinositol phosphate biosynthetic process"/>
    <property type="evidence" value="ECO:0007669"/>
    <property type="project" value="UniProtKB-UniRule"/>
</dbReference>
<dbReference type="PROSITE" id="PS50290">
    <property type="entry name" value="PI3_4_KINASE_3"/>
    <property type="match status" value="1"/>
</dbReference>
<dbReference type="EMBL" id="KZ454991">
    <property type="protein sequence ID" value="PKI83520.1"/>
    <property type="molecule type" value="Genomic_DNA"/>
</dbReference>
<evidence type="ECO:0000256" key="1">
    <source>
        <dbReference type="ARBA" id="ARBA00022475"/>
    </source>
</evidence>
<comment type="catalytic activity">
    <reaction evidence="7">
        <text>a 1,2-diacyl-sn-glycero-3-phospho-(1D-myo-inositol) + ATP = a 1,2-diacyl-sn-glycero-3-phospho-(1D-myo-inositol 4-phosphate) + ADP + H(+)</text>
        <dbReference type="Rhea" id="RHEA:19877"/>
        <dbReference type="ChEBI" id="CHEBI:15378"/>
        <dbReference type="ChEBI" id="CHEBI:30616"/>
        <dbReference type="ChEBI" id="CHEBI:57880"/>
        <dbReference type="ChEBI" id="CHEBI:58178"/>
        <dbReference type="ChEBI" id="CHEBI:456216"/>
        <dbReference type="EC" id="2.7.1.67"/>
    </reaction>
</comment>
<comment type="cofactor">
    <cofactor evidence="7">
        <name>Mg(2+)</name>
        <dbReference type="ChEBI" id="CHEBI:18420"/>
    </cofactor>
    <cofactor evidence="7">
        <name>Mn(2+)</name>
        <dbReference type="ChEBI" id="CHEBI:29035"/>
    </cofactor>
</comment>
<gene>
    <name evidence="10" type="primary">LSB6</name>
    <name evidence="10" type="ORF">MVES_002468</name>
</gene>
<dbReference type="GO" id="GO:0005768">
    <property type="term" value="C:endosome"/>
    <property type="evidence" value="ECO:0007669"/>
    <property type="project" value="UniProtKB-UniRule"/>
</dbReference>
<name>A0A2N1JAD7_9BASI</name>
<proteinExistence type="inferred from homology"/>
<evidence type="ECO:0000256" key="7">
    <source>
        <dbReference type="RuleBase" id="RU367084"/>
    </source>
</evidence>
<feature type="domain" description="PI3K/PI4K catalytic" evidence="9">
    <location>
        <begin position="69"/>
        <end position="459"/>
    </location>
</feature>
<evidence type="ECO:0000256" key="8">
    <source>
        <dbReference type="SAM" id="MobiDB-lite"/>
    </source>
</evidence>
<dbReference type="GO" id="GO:0004430">
    <property type="term" value="F:1-phosphatidylinositol 4-kinase activity"/>
    <property type="evidence" value="ECO:0007669"/>
    <property type="project" value="UniProtKB-UniRule"/>
</dbReference>
<sequence>MPMESTPLVQRRGDARTRNLHAVSPEYVISVFEPIEGHGGSSETDEIDAVDDVSFYDMVDNVRATIADGVQPRMISLGSSGSYVVWTREESGMQIAGVFKPMDEEPYGNLNPKRIFLRKYLWWAMGRPCLIPNFSYLSEVGASYLNDRLGLTLVPTTRLVGFSSPSFHYLYSDKKRWERNHIPLPVKIGSLQRFLDGYVNASEFLQKHSLPGRPRDLLVDDLEAENRAHRLSRRKERARLRMCFIGLKRLLLCRYGRGPYGSSHVADQGSAVHTDAHTAYPTTKPMSRSQTTETFVWTERRWNDFRHELEKLVILDFLMRNTDRGLDNFMIYVNEHPRPGESSITIGAIDNSLAFPHRHPHGLRDYPYGWLFLPTSIIGLPFSDETRRLFLPKLCSPAWWQKTTEGLARIFSQDAHFHLRTFERQMEVMRGQGHTIVQCLQNKEDGPMQLCAYPKRLVRQSVHMLTPSELRLHSAAELAPASSAHTVDATQGLEAMDMKHGASMDSDLSQEMHAPHSLSTEHLGRSPESEPRAIDVVERISALADRVAKSALEDTQKRRIQPQRERPLTGYGAVHIASQSMHTPNHPSSVPQGSMPVLVEHLVPDTHSTWST</sequence>
<dbReference type="STRING" id="2020962.A0A2N1JAD7"/>
<evidence type="ECO:0000313" key="11">
    <source>
        <dbReference type="Proteomes" id="UP000232875"/>
    </source>
</evidence>
<evidence type="ECO:0000256" key="6">
    <source>
        <dbReference type="ARBA" id="ARBA00023136"/>
    </source>
</evidence>
<comment type="similarity">
    <text evidence="7">Belongs to the PI3/PI4-kinase family.</text>
</comment>
<keyword evidence="6" id="KW-0472">Membrane</keyword>
<accession>A0A2N1JAD7</accession>